<keyword evidence="3 5" id="KW-0808">Transferase</keyword>
<dbReference type="PANTHER" id="PTHR44942">
    <property type="entry name" value="METHYLTRANSF_11 DOMAIN-CONTAINING PROTEIN"/>
    <property type="match status" value="1"/>
</dbReference>
<evidence type="ECO:0000256" key="2">
    <source>
        <dbReference type="ARBA" id="ARBA00022603"/>
    </source>
</evidence>
<dbReference type="Gene3D" id="3.40.50.150">
    <property type="entry name" value="Vaccinia Virus protein VP39"/>
    <property type="match status" value="1"/>
</dbReference>
<comment type="similarity">
    <text evidence="1">Belongs to the methyltransferase superfamily.</text>
</comment>
<name>A0A1H3QLC0_9MICO</name>
<dbReference type="InterPro" id="IPR051052">
    <property type="entry name" value="Diverse_substrate_MTase"/>
</dbReference>
<dbReference type="RefSeq" id="WP_092554261.1">
    <property type="nucleotide sequence ID" value="NZ_FNPZ01000002.1"/>
</dbReference>
<dbReference type="Pfam" id="PF08241">
    <property type="entry name" value="Methyltransf_11"/>
    <property type="match status" value="1"/>
</dbReference>
<evidence type="ECO:0000259" key="4">
    <source>
        <dbReference type="Pfam" id="PF08241"/>
    </source>
</evidence>
<dbReference type="InterPro" id="IPR013216">
    <property type="entry name" value="Methyltransf_11"/>
</dbReference>
<reference evidence="5 6" key="1">
    <citation type="submission" date="2016-10" db="EMBL/GenBank/DDBJ databases">
        <authorList>
            <person name="de Groot N.N."/>
        </authorList>
    </citation>
    <scope>NUCLEOTIDE SEQUENCE [LARGE SCALE GENOMIC DNA]</scope>
    <source>
        <strain evidence="5 6">CGMCC 4.3491</strain>
    </source>
</reference>
<organism evidence="5 6">
    <name type="scientific">Herbiconiux ginsengi</name>
    <dbReference type="NCBI Taxonomy" id="381665"/>
    <lineage>
        <taxon>Bacteria</taxon>
        <taxon>Bacillati</taxon>
        <taxon>Actinomycetota</taxon>
        <taxon>Actinomycetes</taxon>
        <taxon>Micrococcales</taxon>
        <taxon>Microbacteriaceae</taxon>
        <taxon>Herbiconiux</taxon>
    </lineage>
</organism>
<dbReference type="EMBL" id="FNPZ01000002">
    <property type="protein sequence ID" value="SDZ14103.1"/>
    <property type="molecule type" value="Genomic_DNA"/>
</dbReference>
<evidence type="ECO:0000256" key="3">
    <source>
        <dbReference type="ARBA" id="ARBA00022679"/>
    </source>
</evidence>
<gene>
    <name evidence="5" type="ORF">SAMN05216554_2607</name>
</gene>
<dbReference type="STRING" id="381665.SAMN05216554_2607"/>
<sequence>MARDKSFALSFGGEAAAYDKGRPGYPLDAVEWMLTRAATDDGRLPDVVDVGAGTGKFTASLVGRAASVTAVEPDAQMRARLAANLPGVVAVAGTAEAIPLGDDSADVVTVAQAWHWVDVDEASREVARILRPGGVLALIWNIRDDSVDWVARLGEIMGASEAERFDSITPPVGEPLTRDAHAEFHWTSPLSHDELLAMVTSRSYVIALPEPERAALLERIEELLRTHPDLAGREHYDLPYSTRVTIAREF</sequence>
<accession>A0A1H3QLC0</accession>
<dbReference type="PANTHER" id="PTHR44942:SF4">
    <property type="entry name" value="METHYLTRANSFERASE TYPE 11 DOMAIN-CONTAINING PROTEIN"/>
    <property type="match status" value="1"/>
</dbReference>
<proteinExistence type="inferred from homology"/>
<dbReference type="GO" id="GO:0000179">
    <property type="term" value="F:rRNA (adenine-N6,N6-)-dimethyltransferase activity"/>
    <property type="evidence" value="ECO:0007669"/>
    <property type="project" value="InterPro"/>
</dbReference>
<dbReference type="PROSITE" id="PS01131">
    <property type="entry name" value="RRNA_A_DIMETH"/>
    <property type="match status" value="1"/>
</dbReference>
<evidence type="ECO:0000313" key="6">
    <source>
        <dbReference type="Proteomes" id="UP000198891"/>
    </source>
</evidence>
<dbReference type="OrthoDB" id="9797252at2"/>
<dbReference type="CDD" id="cd02440">
    <property type="entry name" value="AdoMet_MTases"/>
    <property type="match status" value="1"/>
</dbReference>
<dbReference type="Proteomes" id="UP000198891">
    <property type="component" value="Unassembled WGS sequence"/>
</dbReference>
<keyword evidence="2 5" id="KW-0489">Methyltransferase</keyword>
<keyword evidence="6" id="KW-1185">Reference proteome</keyword>
<feature type="domain" description="Methyltransferase type 11" evidence="4">
    <location>
        <begin position="48"/>
        <end position="137"/>
    </location>
</feature>
<evidence type="ECO:0000256" key="1">
    <source>
        <dbReference type="ARBA" id="ARBA00008361"/>
    </source>
</evidence>
<dbReference type="AlphaFoldDB" id="A0A1H3QLC0"/>
<dbReference type="InterPro" id="IPR020596">
    <property type="entry name" value="rRNA_Ade_Mease_Trfase_CS"/>
</dbReference>
<dbReference type="SUPFAM" id="SSF53335">
    <property type="entry name" value="S-adenosyl-L-methionine-dependent methyltransferases"/>
    <property type="match status" value="1"/>
</dbReference>
<dbReference type="InterPro" id="IPR029063">
    <property type="entry name" value="SAM-dependent_MTases_sf"/>
</dbReference>
<protein>
    <submittedName>
        <fullName evidence="5">Methyltransferase domain-containing protein</fullName>
    </submittedName>
</protein>
<evidence type="ECO:0000313" key="5">
    <source>
        <dbReference type="EMBL" id="SDZ14103.1"/>
    </source>
</evidence>